<keyword evidence="1" id="KW-1133">Transmembrane helix</keyword>
<gene>
    <name evidence="2" type="ORF">AVDCRST_MAG78-3244</name>
</gene>
<feature type="non-terminal residue" evidence="2">
    <location>
        <position position="1"/>
    </location>
</feature>
<protein>
    <submittedName>
        <fullName evidence="2">Urea channel UreI</fullName>
    </submittedName>
</protein>
<accession>A0A6J4QNH2</accession>
<evidence type="ECO:0000313" key="2">
    <source>
        <dbReference type="EMBL" id="CAA9449711.1"/>
    </source>
</evidence>
<feature type="non-terminal residue" evidence="2">
    <location>
        <position position="170"/>
    </location>
</feature>
<name>A0A6J4QNH2_9ACTN</name>
<evidence type="ECO:0000256" key="1">
    <source>
        <dbReference type="SAM" id="Phobius"/>
    </source>
</evidence>
<dbReference type="AlphaFoldDB" id="A0A6J4QNH2"/>
<proteinExistence type="predicted"/>
<keyword evidence="1" id="KW-0472">Membrane</keyword>
<sequence length="170" mass="18784">VSWSRLALRRSGSCPERDLAPGLYTRQGDLGDKPLQWRTGAGDSLLFSLWAGCEPALCVCGGAILVVRVYLLMGRHQPVLRRGQPRSGLVLPLRRLNGHPDSFRDPDGRGAAMVGFELVDLGSPMVRLLAAPRSGNDTAYTVQRCAYDPSRYRYGVDTRLPAPYRRFDVV</sequence>
<dbReference type="EMBL" id="CADCVB010000217">
    <property type="protein sequence ID" value="CAA9449711.1"/>
    <property type="molecule type" value="Genomic_DNA"/>
</dbReference>
<reference evidence="2" key="1">
    <citation type="submission" date="2020-02" db="EMBL/GenBank/DDBJ databases">
        <authorList>
            <person name="Meier V. D."/>
        </authorList>
    </citation>
    <scope>NUCLEOTIDE SEQUENCE</scope>
    <source>
        <strain evidence="2">AVDCRST_MAG78</strain>
    </source>
</reference>
<feature type="transmembrane region" description="Helical" evidence="1">
    <location>
        <begin position="47"/>
        <end position="71"/>
    </location>
</feature>
<organism evidence="2">
    <name type="scientific">uncultured Rubrobacteraceae bacterium</name>
    <dbReference type="NCBI Taxonomy" id="349277"/>
    <lineage>
        <taxon>Bacteria</taxon>
        <taxon>Bacillati</taxon>
        <taxon>Actinomycetota</taxon>
        <taxon>Rubrobacteria</taxon>
        <taxon>Rubrobacterales</taxon>
        <taxon>Rubrobacteraceae</taxon>
        <taxon>environmental samples</taxon>
    </lineage>
</organism>
<keyword evidence="1" id="KW-0812">Transmembrane</keyword>